<comment type="caution">
    <text evidence="8">The sequence shown here is derived from an EMBL/GenBank/DDBJ whole genome shotgun (WGS) entry which is preliminary data.</text>
</comment>
<evidence type="ECO:0000256" key="5">
    <source>
        <dbReference type="ARBA" id="ARBA00023163"/>
    </source>
</evidence>
<evidence type="ECO:0000259" key="7">
    <source>
        <dbReference type="Pfam" id="PF02270"/>
    </source>
</evidence>
<comment type="subcellular location">
    <subcellularLocation>
        <location evidence="1">Nucleus</location>
    </subcellularLocation>
</comment>
<evidence type="ECO:0000256" key="2">
    <source>
        <dbReference type="ARBA" id="ARBA00009543"/>
    </source>
</evidence>
<evidence type="ECO:0000256" key="4">
    <source>
        <dbReference type="ARBA" id="ARBA00023125"/>
    </source>
</evidence>
<evidence type="ECO:0000256" key="3">
    <source>
        <dbReference type="ARBA" id="ARBA00023015"/>
    </source>
</evidence>
<evidence type="ECO:0000256" key="1">
    <source>
        <dbReference type="ARBA" id="ARBA00004123"/>
    </source>
</evidence>
<evidence type="ECO:0000256" key="6">
    <source>
        <dbReference type="ARBA" id="ARBA00023242"/>
    </source>
</evidence>
<dbReference type="EMBL" id="CAUOFW020007279">
    <property type="protein sequence ID" value="CAK9178468.1"/>
    <property type="molecule type" value="Genomic_DNA"/>
</dbReference>
<gene>
    <name evidence="8" type="ORF">ILEXP_LOCUS48384</name>
</gene>
<keyword evidence="9" id="KW-1185">Reference proteome</keyword>
<dbReference type="Gene3D" id="1.10.10.10">
    <property type="entry name" value="Winged helix-like DNA-binding domain superfamily/Winged helix DNA-binding domain"/>
    <property type="match status" value="1"/>
</dbReference>
<dbReference type="GO" id="GO:0006367">
    <property type="term" value="P:transcription initiation at RNA polymerase II promoter"/>
    <property type="evidence" value="ECO:0007669"/>
    <property type="project" value="UniProtKB-ARBA"/>
</dbReference>
<comment type="similarity">
    <text evidence="2">Belongs to the TFIIF beta subunit family.</text>
</comment>
<evidence type="ECO:0000313" key="8">
    <source>
        <dbReference type="EMBL" id="CAK9178468.1"/>
    </source>
</evidence>
<dbReference type="SUPFAM" id="SSF46785">
    <property type="entry name" value="Winged helix' DNA-binding domain"/>
    <property type="match status" value="1"/>
</dbReference>
<feature type="domain" description="TFIIF beta subunit HTH" evidence="7">
    <location>
        <begin position="116"/>
        <end position="170"/>
    </location>
</feature>
<dbReference type="GO" id="GO:0003677">
    <property type="term" value="F:DNA binding"/>
    <property type="evidence" value="ECO:0007669"/>
    <property type="project" value="UniProtKB-KW"/>
</dbReference>
<proteinExistence type="inferred from homology"/>
<keyword evidence="6" id="KW-0539">Nucleus</keyword>
<keyword evidence="4" id="KW-0238">DNA-binding</keyword>
<protein>
    <recommendedName>
        <fullName evidence="7">TFIIF beta subunit HTH domain-containing protein</fullName>
    </recommendedName>
</protein>
<dbReference type="InterPro" id="IPR003196">
    <property type="entry name" value="TFIIF_beta"/>
</dbReference>
<evidence type="ECO:0000313" key="9">
    <source>
        <dbReference type="Proteomes" id="UP001642360"/>
    </source>
</evidence>
<dbReference type="PANTHER" id="PTHR10445:SF0">
    <property type="entry name" value="GENERAL TRANSCRIPTION FACTOR IIF SUBUNIT 2"/>
    <property type="match status" value="1"/>
</dbReference>
<name>A0ABC8UBV0_9AQUA</name>
<dbReference type="SUPFAM" id="SSF50916">
    <property type="entry name" value="Rap30/74 interaction domains"/>
    <property type="match status" value="1"/>
</dbReference>
<reference evidence="8 9" key="1">
    <citation type="submission" date="2024-02" db="EMBL/GenBank/DDBJ databases">
        <authorList>
            <person name="Vignale AGUSTIN F."/>
            <person name="Sosa J E."/>
            <person name="Modenutti C."/>
        </authorList>
    </citation>
    <scope>NUCLEOTIDE SEQUENCE [LARGE SCALE GENOMIC DNA]</scope>
</reference>
<keyword evidence="3" id="KW-0805">Transcription regulation</keyword>
<dbReference type="InterPro" id="IPR036388">
    <property type="entry name" value="WH-like_DNA-bd_sf"/>
</dbReference>
<sequence length="171" mass="19610">MEEELTNRSDGNSSNLDTGKAERSVWLMKCPLVLSKSWQSHALSSDSQSVAKLLVSLDPLRSEDDFALQVIDNDRGVHMRRMPVMVGLISSKLRMFCSSDKKKTVLVKVSDIKRTRRDCEKLEDIIFKLFERQPNWTLKQLVQETDQPVQFLKEILNELCVYTKMGTTQGT</sequence>
<dbReference type="GO" id="GO:0005634">
    <property type="term" value="C:nucleus"/>
    <property type="evidence" value="ECO:0007669"/>
    <property type="project" value="UniProtKB-SubCell"/>
</dbReference>
<organism evidence="8 9">
    <name type="scientific">Ilex paraguariensis</name>
    <name type="common">yerba mate</name>
    <dbReference type="NCBI Taxonomy" id="185542"/>
    <lineage>
        <taxon>Eukaryota</taxon>
        <taxon>Viridiplantae</taxon>
        <taxon>Streptophyta</taxon>
        <taxon>Embryophyta</taxon>
        <taxon>Tracheophyta</taxon>
        <taxon>Spermatophyta</taxon>
        <taxon>Magnoliopsida</taxon>
        <taxon>eudicotyledons</taxon>
        <taxon>Gunneridae</taxon>
        <taxon>Pentapetalae</taxon>
        <taxon>asterids</taxon>
        <taxon>campanulids</taxon>
        <taxon>Aquifoliales</taxon>
        <taxon>Aquifoliaceae</taxon>
        <taxon>Ilex</taxon>
    </lineage>
</organism>
<dbReference type="InterPro" id="IPR011039">
    <property type="entry name" value="TFIIF_interaction"/>
</dbReference>
<dbReference type="PANTHER" id="PTHR10445">
    <property type="entry name" value="GENERAL TRANSCRIPTION FACTOR IIF SUBUNIT 2"/>
    <property type="match status" value="1"/>
</dbReference>
<dbReference type="InterPro" id="IPR036390">
    <property type="entry name" value="WH_DNA-bd_sf"/>
</dbReference>
<accession>A0ABC8UBV0</accession>
<dbReference type="AlphaFoldDB" id="A0ABC8UBV0"/>
<keyword evidence="5" id="KW-0804">Transcription</keyword>
<dbReference type="Pfam" id="PF02270">
    <property type="entry name" value="TFIIF_beta"/>
    <property type="match status" value="1"/>
</dbReference>
<dbReference type="InterPro" id="IPR040450">
    <property type="entry name" value="TFIIF_beta_HTH"/>
</dbReference>
<dbReference type="FunFam" id="1.10.10.10:FF:000035">
    <property type="entry name" value="General transcription factor IIF subunit 2"/>
    <property type="match status" value="1"/>
</dbReference>
<dbReference type="Proteomes" id="UP001642360">
    <property type="component" value="Unassembled WGS sequence"/>
</dbReference>